<sequence length="393" mass="44638">MFSFVHCILLLKTSADTLNKMSIFRKLMRRKSHKIENEDVKETEQDTQNLVESKLRLDNDGDFEVEIRQPPYSMDKIKSKNSRKQLNRQSTSEDDVYGPYKPSFAEEVTEAETERESTDMTSSSSTEDETESFRFDNKTLILIDKNTRMMSKLEKLRKQRDRLKRQQNEVICMEKEIRHVIDLIARAKVDTEALKHDALMKKCELKYLASQVPEGFDMEARQKATALYRRYSHIRSLPEAKALLQHIRQKVRTLQYIELLTYNKAMEFQHGLKKASVKNAFSEMLQKNPQPLDAIVDALRRTSEASMANTTTMSALSASATTATSNITSNSDAQSGLSSTPATTTVTIESQEAAIVPTSYPDSPVVQSSPSTPPVQPVFGPFSFRAPTLETMI</sequence>
<name>A0A9D4JAH4_DREPO</name>
<keyword evidence="5" id="KW-1185">Reference proteome</keyword>
<keyword evidence="3" id="KW-0732">Signal</keyword>
<dbReference type="OrthoDB" id="6161758at2759"/>
<dbReference type="Proteomes" id="UP000828390">
    <property type="component" value="Unassembled WGS sequence"/>
</dbReference>
<dbReference type="AlphaFoldDB" id="A0A9D4JAH4"/>
<evidence type="ECO:0000256" key="2">
    <source>
        <dbReference type="SAM" id="MobiDB-lite"/>
    </source>
</evidence>
<reference evidence="4" key="2">
    <citation type="submission" date="2020-11" db="EMBL/GenBank/DDBJ databases">
        <authorList>
            <person name="McCartney M.A."/>
            <person name="Auch B."/>
            <person name="Kono T."/>
            <person name="Mallez S."/>
            <person name="Becker A."/>
            <person name="Gohl D.M."/>
            <person name="Silverstein K.A.T."/>
            <person name="Koren S."/>
            <person name="Bechman K.B."/>
            <person name="Herman A."/>
            <person name="Abrahante J.E."/>
            <person name="Garbe J."/>
        </authorList>
    </citation>
    <scope>NUCLEOTIDE SEQUENCE</scope>
    <source>
        <strain evidence="4">Duluth1</strain>
        <tissue evidence="4">Whole animal</tissue>
    </source>
</reference>
<evidence type="ECO:0000256" key="1">
    <source>
        <dbReference type="SAM" id="Coils"/>
    </source>
</evidence>
<keyword evidence="1" id="KW-0175">Coiled coil</keyword>
<accession>A0A9D4JAH4</accession>
<evidence type="ECO:0000313" key="5">
    <source>
        <dbReference type="Proteomes" id="UP000828390"/>
    </source>
</evidence>
<feature type="coiled-coil region" evidence="1">
    <location>
        <begin position="146"/>
        <end position="176"/>
    </location>
</feature>
<proteinExistence type="predicted"/>
<gene>
    <name evidence="4" type="ORF">DPMN_134191</name>
</gene>
<protein>
    <submittedName>
        <fullName evidence="4">Uncharacterized protein</fullName>
    </submittedName>
</protein>
<comment type="caution">
    <text evidence="4">The sequence shown here is derived from an EMBL/GenBank/DDBJ whole genome shotgun (WGS) entry which is preliminary data.</text>
</comment>
<reference evidence="4" key="1">
    <citation type="journal article" date="2019" name="bioRxiv">
        <title>The Genome of the Zebra Mussel, Dreissena polymorpha: A Resource for Invasive Species Research.</title>
        <authorList>
            <person name="McCartney M.A."/>
            <person name="Auch B."/>
            <person name="Kono T."/>
            <person name="Mallez S."/>
            <person name="Zhang Y."/>
            <person name="Obille A."/>
            <person name="Becker A."/>
            <person name="Abrahante J.E."/>
            <person name="Garbe J."/>
            <person name="Badalamenti J.P."/>
            <person name="Herman A."/>
            <person name="Mangelson H."/>
            <person name="Liachko I."/>
            <person name="Sullivan S."/>
            <person name="Sone E.D."/>
            <person name="Koren S."/>
            <person name="Silverstein K.A.T."/>
            <person name="Beckman K.B."/>
            <person name="Gohl D.M."/>
        </authorList>
    </citation>
    <scope>NUCLEOTIDE SEQUENCE</scope>
    <source>
        <strain evidence="4">Duluth1</strain>
        <tissue evidence="4">Whole animal</tissue>
    </source>
</reference>
<dbReference type="EMBL" id="JAIWYP010000006">
    <property type="protein sequence ID" value="KAH3805881.1"/>
    <property type="molecule type" value="Genomic_DNA"/>
</dbReference>
<evidence type="ECO:0000313" key="4">
    <source>
        <dbReference type="EMBL" id="KAH3805881.1"/>
    </source>
</evidence>
<feature type="region of interest" description="Disordered" evidence="2">
    <location>
        <begin position="68"/>
        <end position="132"/>
    </location>
</feature>
<evidence type="ECO:0000256" key="3">
    <source>
        <dbReference type="SAM" id="SignalP"/>
    </source>
</evidence>
<organism evidence="4 5">
    <name type="scientific">Dreissena polymorpha</name>
    <name type="common">Zebra mussel</name>
    <name type="synonym">Mytilus polymorpha</name>
    <dbReference type="NCBI Taxonomy" id="45954"/>
    <lineage>
        <taxon>Eukaryota</taxon>
        <taxon>Metazoa</taxon>
        <taxon>Spiralia</taxon>
        <taxon>Lophotrochozoa</taxon>
        <taxon>Mollusca</taxon>
        <taxon>Bivalvia</taxon>
        <taxon>Autobranchia</taxon>
        <taxon>Heteroconchia</taxon>
        <taxon>Euheterodonta</taxon>
        <taxon>Imparidentia</taxon>
        <taxon>Neoheterodontei</taxon>
        <taxon>Myida</taxon>
        <taxon>Dreissenoidea</taxon>
        <taxon>Dreissenidae</taxon>
        <taxon>Dreissena</taxon>
    </lineage>
</organism>
<feature type="signal peptide" evidence="3">
    <location>
        <begin position="1"/>
        <end position="15"/>
    </location>
</feature>
<feature type="chain" id="PRO_5038898611" evidence="3">
    <location>
        <begin position="16"/>
        <end position="393"/>
    </location>
</feature>